<dbReference type="InterPro" id="IPR050369">
    <property type="entry name" value="RBOH/FRE"/>
</dbReference>
<dbReference type="SUPFAM" id="SSF63380">
    <property type="entry name" value="Riboflavin synthase domain-like"/>
    <property type="match status" value="1"/>
</dbReference>
<name>A0ABP0R2Q0_9DINO</name>
<organism evidence="4 5">
    <name type="scientific">Durusdinium trenchii</name>
    <dbReference type="NCBI Taxonomy" id="1381693"/>
    <lineage>
        <taxon>Eukaryota</taxon>
        <taxon>Sar</taxon>
        <taxon>Alveolata</taxon>
        <taxon>Dinophyceae</taxon>
        <taxon>Suessiales</taxon>
        <taxon>Symbiodiniaceae</taxon>
        <taxon>Durusdinium</taxon>
    </lineage>
</organism>
<accession>A0ABP0R2Q0</accession>
<dbReference type="EMBL" id="CAXAMM010040570">
    <property type="protein sequence ID" value="CAK9094073.1"/>
    <property type="molecule type" value="Genomic_DNA"/>
</dbReference>
<dbReference type="PANTHER" id="PTHR11972:SF153">
    <property type="entry name" value="SUPEROXIDE-GENERATING NADPH OXIDASE HEAVY CHAIN SUBUNIT A"/>
    <property type="match status" value="1"/>
</dbReference>
<feature type="transmembrane region" description="Helical" evidence="2">
    <location>
        <begin position="506"/>
        <end position="523"/>
    </location>
</feature>
<keyword evidence="2" id="KW-0812">Transmembrane</keyword>
<reference evidence="4 5" key="1">
    <citation type="submission" date="2024-02" db="EMBL/GenBank/DDBJ databases">
        <authorList>
            <person name="Chen Y."/>
            <person name="Shah S."/>
            <person name="Dougan E. K."/>
            <person name="Thang M."/>
            <person name="Chan C."/>
        </authorList>
    </citation>
    <scope>NUCLEOTIDE SEQUENCE [LARGE SCALE GENOMIC DNA]</scope>
</reference>
<keyword evidence="2" id="KW-0472">Membrane</keyword>
<feature type="transmembrane region" description="Helical" evidence="2">
    <location>
        <begin position="466"/>
        <end position="485"/>
    </location>
</feature>
<feature type="transmembrane region" description="Helical" evidence="2">
    <location>
        <begin position="291"/>
        <end position="310"/>
    </location>
</feature>
<feature type="transmembrane region" description="Helical" evidence="2">
    <location>
        <begin position="367"/>
        <end position="387"/>
    </location>
</feature>
<dbReference type="InterPro" id="IPR013112">
    <property type="entry name" value="FAD-bd_8"/>
</dbReference>
<dbReference type="SUPFAM" id="SSF52343">
    <property type="entry name" value="Ferredoxin reductase-like, C-terminal NADP-linked domain"/>
    <property type="match status" value="1"/>
</dbReference>
<gene>
    <name evidence="4" type="ORF">SCF082_LOCUS44234</name>
</gene>
<dbReference type="InterPro" id="IPR039261">
    <property type="entry name" value="FNR_nucleotide-bd"/>
</dbReference>
<evidence type="ECO:0000259" key="3">
    <source>
        <dbReference type="PROSITE" id="PS51384"/>
    </source>
</evidence>
<dbReference type="Proteomes" id="UP001642464">
    <property type="component" value="Unassembled WGS sequence"/>
</dbReference>
<dbReference type="Pfam" id="PF08022">
    <property type="entry name" value="FAD_binding_8"/>
    <property type="match status" value="1"/>
</dbReference>
<evidence type="ECO:0000313" key="4">
    <source>
        <dbReference type="EMBL" id="CAK9094073.1"/>
    </source>
</evidence>
<dbReference type="PROSITE" id="PS51384">
    <property type="entry name" value="FAD_FR"/>
    <property type="match status" value="1"/>
</dbReference>
<feature type="transmembrane region" description="Helical" evidence="2">
    <location>
        <begin position="55"/>
        <end position="79"/>
    </location>
</feature>
<evidence type="ECO:0000256" key="2">
    <source>
        <dbReference type="SAM" id="Phobius"/>
    </source>
</evidence>
<dbReference type="PANTHER" id="PTHR11972">
    <property type="entry name" value="NADPH OXIDASE"/>
    <property type="match status" value="1"/>
</dbReference>
<dbReference type="InterPro" id="IPR017927">
    <property type="entry name" value="FAD-bd_FR_type"/>
</dbReference>
<feature type="transmembrane region" description="Helical" evidence="2">
    <location>
        <begin position="417"/>
        <end position="435"/>
    </location>
</feature>
<keyword evidence="2" id="KW-1133">Transmembrane helix</keyword>
<keyword evidence="5" id="KW-1185">Reference proteome</keyword>
<dbReference type="Gene3D" id="3.40.50.80">
    <property type="entry name" value="Nucleotide-binding domain of ferredoxin-NADP reductase (FNR) module"/>
    <property type="match status" value="1"/>
</dbReference>
<comment type="caution">
    <text evidence="4">The sequence shown here is derived from an EMBL/GenBank/DDBJ whole genome shotgun (WGS) entry which is preliminary data.</text>
</comment>
<proteinExistence type="predicted"/>
<dbReference type="InterPro" id="IPR017938">
    <property type="entry name" value="Riboflavin_synthase-like_b-brl"/>
</dbReference>
<protein>
    <submittedName>
        <fullName evidence="4">Superoxide-generating NADPH oxidase heavy chain subunit B (NADPH oxidase B) (Superoxide-generating NADPH oxidase flavocytochrome B)</fullName>
    </submittedName>
</protein>
<feature type="domain" description="FAD-binding FR-type" evidence="3">
    <location>
        <begin position="550"/>
        <end position="677"/>
    </location>
</feature>
<sequence length="962" mass="107100">MSGVENCLAFELGRKCLAGEVCVVDEDCEAPSTCIPVVNDQGVALTICSHESANAAVVGFVFLITFMVIACLGCFYVAVKQARAVRRSIEERKRKKAAARVANSGGGGGELRRRALELLNKVIDQKEEVDAQFHNVRSLYVKNDMNQSLHGLTLVALSITNAVMMLGDEVQNFQVERRFLYAIAYIDQATRGVSYALANGDNLDNAKMALQQTNQLVARVSSYFNIPSPFRDVSIDQLLNLRHDDPNYGFGSQLFSQLQTRVLAMKPRFADEVADEKIYSRKWFAGTLRRYPFFYSFWFVMYLSIFLAFATKVGSKSNADLDQTDRSPNANVGDGIIFGGGFGQSFLAVPPQYQIGINNLQSVTIPILYGVMHCALCTLGLVPVPLARGLWRDIVTKFPSVRQHIPVDDLAGLHKKLGFLMLGLLLLGGFIWLATMVPQCLNDVPAACLSFTPAVKNQLDPVENVYMLRVTVVTLWPLLILMWWARRPCPWPLSVIGFFRNNWFEFCYYLHVTIANVSLVIALVGRTEVFYPVLFGFGFYWIDWIRETVFKTKNALLVDSQIFARTEDGRPTSMRLKFEPSGKLPVGAGQYIYVKIPAIDQVWHPFTLSSASNDGNIQLHVGIIAKPGDWYKGSGKESHRWKSKYKSWTYKLFDLVSRPGANVTAKVRGPYGSSFTSCFDPNFGGAVVVAAGTGLSAAESVLRESLERRKAGIKGPSKLWVVYSCRDEDALIWAWERIVSLLVKAVLDGVLDINTLFPKANVFDWLGITMYVTRSNPALLQQFSDMNRDTRGGFFNLRESIFNRRTLAGAQRPRSKDSRLAGGNMVAQVNPAYVGDVEAYGAPQLNNMRQAIQSIAVGQYTDLDLNGGLQGRRNQYNDGRANQIAQQVREWLLNKILAGSLDDQDSHIEKYLANVKETLRQDGGNTKMSVSFCGPTTLAATISDAIKKVASDTKVEWNAEHQ</sequence>
<evidence type="ECO:0000256" key="1">
    <source>
        <dbReference type="ARBA" id="ARBA00023002"/>
    </source>
</evidence>
<evidence type="ECO:0000313" key="5">
    <source>
        <dbReference type="Proteomes" id="UP001642464"/>
    </source>
</evidence>
<dbReference type="CDD" id="cd06186">
    <property type="entry name" value="NOX_Duox_like_FAD_NADP"/>
    <property type="match status" value="1"/>
</dbReference>
<dbReference type="Gene3D" id="2.40.30.10">
    <property type="entry name" value="Translation factors"/>
    <property type="match status" value="1"/>
</dbReference>
<keyword evidence="1" id="KW-0560">Oxidoreductase</keyword>